<comment type="caution">
    <text evidence="2">The sequence shown here is derived from an EMBL/GenBank/DDBJ whole genome shotgun (WGS) entry which is preliminary data.</text>
</comment>
<organism evidence="2 3">
    <name type="scientific">Microbacterium soli</name>
    <dbReference type="NCBI Taxonomy" id="446075"/>
    <lineage>
        <taxon>Bacteria</taxon>
        <taxon>Bacillati</taxon>
        <taxon>Actinomycetota</taxon>
        <taxon>Actinomycetes</taxon>
        <taxon>Micrococcales</taxon>
        <taxon>Microbacteriaceae</taxon>
        <taxon>Microbacterium</taxon>
    </lineage>
</organism>
<protein>
    <submittedName>
        <fullName evidence="2">Uncharacterized protein</fullName>
    </submittedName>
</protein>
<reference evidence="3" key="1">
    <citation type="journal article" date="2019" name="Int. J. Syst. Evol. Microbiol.">
        <title>The Global Catalogue of Microorganisms (GCM) 10K type strain sequencing project: providing services to taxonomists for standard genome sequencing and annotation.</title>
        <authorList>
            <consortium name="The Broad Institute Genomics Platform"/>
            <consortium name="The Broad Institute Genome Sequencing Center for Infectious Disease"/>
            <person name="Wu L."/>
            <person name="Ma J."/>
        </authorList>
    </citation>
    <scope>NUCLEOTIDE SEQUENCE [LARGE SCALE GENOMIC DNA]</scope>
    <source>
        <strain evidence="3">JCM 17024</strain>
    </source>
</reference>
<sequence>MTDTVRDDADYSDFERRNRRIRLTAWVTIIALIVTGGGATLLTLFFG</sequence>
<evidence type="ECO:0000256" key="1">
    <source>
        <dbReference type="SAM" id="Phobius"/>
    </source>
</evidence>
<evidence type="ECO:0000313" key="3">
    <source>
        <dbReference type="Proteomes" id="UP001501591"/>
    </source>
</evidence>
<keyword evidence="1" id="KW-0812">Transmembrane</keyword>
<dbReference type="Proteomes" id="UP001501591">
    <property type="component" value="Unassembled WGS sequence"/>
</dbReference>
<accession>A0ABP7N2M3</accession>
<keyword evidence="1" id="KW-0472">Membrane</keyword>
<name>A0ABP7N2M3_9MICO</name>
<gene>
    <name evidence="2" type="ORF">GCM10022383_10570</name>
</gene>
<dbReference type="EMBL" id="BAABCP010000001">
    <property type="protein sequence ID" value="GAA3933951.1"/>
    <property type="molecule type" value="Genomic_DNA"/>
</dbReference>
<keyword evidence="1" id="KW-1133">Transmembrane helix</keyword>
<feature type="transmembrane region" description="Helical" evidence="1">
    <location>
        <begin position="23"/>
        <end position="46"/>
    </location>
</feature>
<evidence type="ECO:0000313" key="2">
    <source>
        <dbReference type="EMBL" id="GAA3933951.1"/>
    </source>
</evidence>
<proteinExistence type="predicted"/>
<keyword evidence="3" id="KW-1185">Reference proteome</keyword>
<dbReference type="RefSeq" id="WP_344818480.1">
    <property type="nucleotide sequence ID" value="NZ_BAABCP010000001.1"/>
</dbReference>